<organism evidence="2 3">
    <name type="scientific">Lagenidium giganteum</name>
    <dbReference type="NCBI Taxonomy" id="4803"/>
    <lineage>
        <taxon>Eukaryota</taxon>
        <taxon>Sar</taxon>
        <taxon>Stramenopiles</taxon>
        <taxon>Oomycota</taxon>
        <taxon>Peronosporomycetes</taxon>
        <taxon>Pythiales</taxon>
        <taxon>Pythiaceae</taxon>
    </lineage>
</organism>
<proteinExistence type="predicted"/>
<feature type="transmembrane region" description="Helical" evidence="1">
    <location>
        <begin position="285"/>
        <end position="304"/>
    </location>
</feature>
<dbReference type="Proteomes" id="UP001146120">
    <property type="component" value="Unassembled WGS sequence"/>
</dbReference>
<sequence>MLLSDIPRSGYSVNGFMATYKFLEPDGMQLYGPWSYSVQRLTRTNATDTLTPVWPYKFDTTSTVWRAFAQLFNLTSFPPCVRYASACPSENMNSSFVFDIMDSMADAVANVSSTYQFQNSKGLGPTAVAMRSQANYVDRLHHYLLPQLFRNPSWRTNQAIYFGADLAARPDFGVCRRSAARPLACNELWLNSRRSCAPGDPRCFHGGLVWDHITRHLRAVQGAFPDLQVDLTVLESSEDARVCRGLSITGRRYVDVDYRYEGGLLTSDALERYRVVAYLRLFGQLYFFVRVLFLLGSCYVTRVAEEKYQLASRRNKVKAAARVFVRLPSHAIIYGSPLPVICYIVAHLVDAPTTYEMVSHQFDPGWAFSTSALRTTLRSQPSKCAMSGS</sequence>
<keyword evidence="1" id="KW-0812">Transmembrane</keyword>
<keyword evidence="1" id="KW-1133">Transmembrane helix</keyword>
<reference evidence="2" key="2">
    <citation type="journal article" date="2023" name="Microbiol Resour">
        <title>Decontamination and Annotation of the Draft Genome Sequence of the Oomycete Lagenidium giganteum ARSEF 373.</title>
        <authorList>
            <person name="Morgan W.R."/>
            <person name="Tartar A."/>
        </authorList>
    </citation>
    <scope>NUCLEOTIDE SEQUENCE</scope>
    <source>
        <strain evidence="2">ARSEF 373</strain>
    </source>
</reference>
<name>A0AAV2ZCF7_9STRA</name>
<evidence type="ECO:0000313" key="3">
    <source>
        <dbReference type="Proteomes" id="UP001146120"/>
    </source>
</evidence>
<reference evidence="2" key="1">
    <citation type="submission" date="2022-11" db="EMBL/GenBank/DDBJ databases">
        <authorList>
            <person name="Morgan W.R."/>
            <person name="Tartar A."/>
        </authorList>
    </citation>
    <scope>NUCLEOTIDE SEQUENCE</scope>
    <source>
        <strain evidence="2">ARSEF 373</strain>
    </source>
</reference>
<dbReference type="AlphaFoldDB" id="A0AAV2ZCF7"/>
<evidence type="ECO:0000256" key="1">
    <source>
        <dbReference type="SAM" id="Phobius"/>
    </source>
</evidence>
<comment type="caution">
    <text evidence="2">The sequence shown here is derived from an EMBL/GenBank/DDBJ whole genome shotgun (WGS) entry which is preliminary data.</text>
</comment>
<evidence type="ECO:0000313" key="2">
    <source>
        <dbReference type="EMBL" id="DBA05128.1"/>
    </source>
</evidence>
<keyword evidence="3" id="KW-1185">Reference proteome</keyword>
<accession>A0AAV2ZCF7</accession>
<protein>
    <submittedName>
        <fullName evidence="2">Uncharacterized protein</fullName>
    </submittedName>
</protein>
<gene>
    <name evidence="2" type="ORF">N0F65_004978</name>
</gene>
<dbReference type="EMBL" id="DAKRPA010000002">
    <property type="protein sequence ID" value="DBA05128.1"/>
    <property type="molecule type" value="Genomic_DNA"/>
</dbReference>
<keyword evidence="1" id="KW-0472">Membrane</keyword>